<name>A0A5B7GTZ9_PORTR</name>
<evidence type="ECO:0000256" key="1">
    <source>
        <dbReference type="SAM" id="MobiDB-lite"/>
    </source>
</evidence>
<gene>
    <name evidence="2" type="ORF">E2C01_057813</name>
</gene>
<feature type="compositionally biased region" description="Basic and acidic residues" evidence="1">
    <location>
        <begin position="28"/>
        <end position="39"/>
    </location>
</feature>
<keyword evidence="3" id="KW-1185">Reference proteome</keyword>
<evidence type="ECO:0000313" key="3">
    <source>
        <dbReference type="Proteomes" id="UP000324222"/>
    </source>
</evidence>
<proteinExistence type="predicted"/>
<comment type="caution">
    <text evidence="2">The sequence shown here is derived from an EMBL/GenBank/DDBJ whole genome shotgun (WGS) entry which is preliminary data.</text>
</comment>
<dbReference type="EMBL" id="VSRR010021176">
    <property type="protein sequence ID" value="MPC63711.1"/>
    <property type="molecule type" value="Genomic_DNA"/>
</dbReference>
<reference evidence="2 3" key="1">
    <citation type="submission" date="2019-05" db="EMBL/GenBank/DDBJ databases">
        <title>Another draft genome of Portunus trituberculatus and its Hox gene families provides insights of decapod evolution.</title>
        <authorList>
            <person name="Jeong J.-H."/>
            <person name="Song I."/>
            <person name="Kim S."/>
            <person name="Choi T."/>
            <person name="Kim D."/>
            <person name="Ryu S."/>
            <person name="Kim W."/>
        </authorList>
    </citation>
    <scope>NUCLEOTIDE SEQUENCE [LARGE SCALE GENOMIC DNA]</scope>
    <source>
        <tissue evidence="2">Muscle</tissue>
    </source>
</reference>
<evidence type="ECO:0000313" key="2">
    <source>
        <dbReference type="EMBL" id="MPC63711.1"/>
    </source>
</evidence>
<protein>
    <submittedName>
        <fullName evidence="2">Uncharacterized protein</fullName>
    </submittedName>
</protein>
<sequence length="61" mass="7366">MSNPRQRMNRGLKVRRIWKRRLTCLENEAERSRGREGKKSRGQTHLPLISYQLENQFPSDR</sequence>
<dbReference type="Proteomes" id="UP000324222">
    <property type="component" value="Unassembled WGS sequence"/>
</dbReference>
<accession>A0A5B7GTZ9</accession>
<feature type="region of interest" description="Disordered" evidence="1">
    <location>
        <begin position="28"/>
        <end position="47"/>
    </location>
</feature>
<organism evidence="2 3">
    <name type="scientific">Portunus trituberculatus</name>
    <name type="common">Swimming crab</name>
    <name type="synonym">Neptunus trituberculatus</name>
    <dbReference type="NCBI Taxonomy" id="210409"/>
    <lineage>
        <taxon>Eukaryota</taxon>
        <taxon>Metazoa</taxon>
        <taxon>Ecdysozoa</taxon>
        <taxon>Arthropoda</taxon>
        <taxon>Crustacea</taxon>
        <taxon>Multicrustacea</taxon>
        <taxon>Malacostraca</taxon>
        <taxon>Eumalacostraca</taxon>
        <taxon>Eucarida</taxon>
        <taxon>Decapoda</taxon>
        <taxon>Pleocyemata</taxon>
        <taxon>Brachyura</taxon>
        <taxon>Eubrachyura</taxon>
        <taxon>Portunoidea</taxon>
        <taxon>Portunidae</taxon>
        <taxon>Portuninae</taxon>
        <taxon>Portunus</taxon>
    </lineage>
</organism>
<dbReference type="AlphaFoldDB" id="A0A5B7GTZ9"/>